<comment type="subunit">
    <text evidence="2 6">Part of the 30S ribosomal subunit.</text>
</comment>
<dbReference type="Pfam" id="PF01201">
    <property type="entry name" value="Ribosomal_S8e"/>
    <property type="match status" value="1"/>
</dbReference>
<organism evidence="8 9">
    <name type="scientific">Acidianus ambivalens</name>
    <name type="common">Desulfurolobus ambivalens</name>
    <dbReference type="NCBI Taxonomy" id="2283"/>
    <lineage>
        <taxon>Archaea</taxon>
        <taxon>Thermoproteota</taxon>
        <taxon>Thermoprotei</taxon>
        <taxon>Sulfolobales</taxon>
        <taxon>Sulfolobaceae</taxon>
        <taxon>Acidianus</taxon>
    </lineage>
</organism>
<keyword evidence="9" id="KW-1185">Reference proteome</keyword>
<dbReference type="AlphaFoldDB" id="A0A650CXT4"/>
<dbReference type="FunFam" id="2.40.10.310:FF:000002">
    <property type="entry name" value="30S ribosomal protein S8e"/>
    <property type="match status" value="1"/>
</dbReference>
<protein>
    <recommendedName>
        <fullName evidence="5 6">Small ribosomal subunit protein eS8</fullName>
    </recommendedName>
</protein>
<dbReference type="GeneID" id="42780537"/>
<evidence type="ECO:0000313" key="10">
    <source>
        <dbReference type="Proteomes" id="UP000474054"/>
    </source>
</evidence>
<keyword evidence="4 6" id="KW-0687">Ribonucleoprotein</keyword>
<evidence type="ECO:0000313" key="8">
    <source>
        <dbReference type="EMBL" id="QGR22674.1"/>
    </source>
</evidence>
<dbReference type="InterPro" id="IPR001047">
    <property type="entry name" value="Ribosomal_eS8"/>
</dbReference>
<dbReference type="RefSeq" id="WP_152940243.1">
    <property type="nucleotide sequence ID" value="NZ_CP045482.1"/>
</dbReference>
<dbReference type="InterPro" id="IPR020919">
    <property type="entry name" value="Ribosomal_protein_eS8_arc"/>
</dbReference>
<evidence type="ECO:0000256" key="3">
    <source>
        <dbReference type="ARBA" id="ARBA00022980"/>
    </source>
</evidence>
<dbReference type="PANTHER" id="PTHR10394">
    <property type="entry name" value="40S RIBOSOMAL PROTEIN S8"/>
    <property type="match status" value="1"/>
</dbReference>
<dbReference type="Proteomes" id="UP000426328">
    <property type="component" value="Chromosome"/>
</dbReference>
<gene>
    <name evidence="6" type="primary">rps8e</name>
    <name evidence="8" type="ORF">D1866_12350</name>
    <name evidence="7" type="ORF">GFB69_03790</name>
</gene>
<evidence type="ECO:0000313" key="7">
    <source>
        <dbReference type="EMBL" id="MQL54888.1"/>
    </source>
</evidence>
<dbReference type="PROSITE" id="PS01193">
    <property type="entry name" value="RIBOSOMAL_S8E"/>
    <property type="match status" value="1"/>
</dbReference>
<dbReference type="Gene3D" id="2.40.10.310">
    <property type="match status" value="1"/>
</dbReference>
<dbReference type="InterPro" id="IPR018283">
    <property type="entry name" value="Ribosomal_eS8_CS"/>
</dbReference>
<evidence type="ECO:0000256" key="6">
    <source>
        <dbReference type="HAMAP-Rule" id="MF_00029"/>
    </source>
</evidence>
<dbReference type="GO" id="GO:1990904">
    <property type="term" value="C:ribonucleoprotein complex"/>
    <property type="evidence" value="ECO:0007669"/>
    <property type="project" value="UniProtKB-KW"/>
</dbReference>
<dbReference type="CDD" id="cd11382">
    <property type="entry name" value="Ribosomal_S8e"/>
    <property type="match status" value="1"/>
</dbReference>
<evidence type="ECO:0000256" key="2">
    <source>
        <dbReference type="ARBA" id="ARBA00011458"/>
    </source>
</evidence>
<dbReference type="EMBL" id="CP045482">
    <property type="protein sequence ID" value="QGR22674.1"/>
    <property type="molecule type" value="Genomic_DNA"/>
</dbReference>
<proteinExistence type="inferred from homology"/>
<dbReference type="GO" id="GO:0003735">
    <property type="term" value="F:structural constituent of ribosome"/>
    <property type="evidence" value="ECO:0007669"/>
    <property type="project" value="InterPro"/>
</dbReference>
<dbReference type="InterPro" id="IPR022309">
    <property type="entry name" value="Ribosomal_Se8/biogenesis_NSA2"/>
</dbReference>
<evidence type="ECO:0000256" key="5">
    <source>
        <dbReference type="ARBA" id="ARBA00035277"/>
    </source>
</evidence>
<evidence type="ECO:0000256" key="1">
    <source>
        <dbReference type="ARBA" id="ARBA00005257"/>
    </source>
</evidence>
<dbReference type="NCBIfam" id="TIGR00307">
    <property type="entry name" value="eS8"/>
    <property type="match status" value="1"/>
</dbReference>
<dbReference type="KEGG" id="aamb:D1866_12350"/>
<evidence type="ECO:0000313" key="9">
    <source>
        <dbReference type="Proteomes" id="UP000426328"/>
    </source>
</evidence>
<accession>A0A650CXT4</accession>
<reference evidence="7 10" key="1">
    <citation type="submission" date="2019-10" db="EMBL/GenBank/DDBJ databases">
        <title>Comparative genomics of sulfur disproportionating microorganisms.</title>
        <authorList>
            <person name="Ward L.M."/>
            <person name="Bertran E."/>
            <person name="Johnston D."/>
        </authorList>
    </citation>
    <scope>NUCLEOTIDE SEQUENCE [LARGE SCALE GENOMIC DNA]</scope>
    <source>
        <strain evidence="7 10">DSM 3772</strain>
    </source>
</reference>
<evidence type="ECO:0000256" key="4">
    <source>
        <dbReference type="ARBA" id="ARBA00023274"/>
    </source>
</evidence>
<reference evidence="8 9" key="2">
    <citation type="submission" date="2019-10" db="EMBL/GenBank/DDBJ databases">
        <title>Genome Sequences from Six Type Strain Members of the Archaeal Family Sulfolobaceae: Acidianus ambivalens, Acidianus infernus, Metallosphaera prunae, Stygiolobus azoricus, Sulfolobus metallicus, and Sulfurisphaera ohwakuensis.</title>
        <authorList>
            <person name="Counts J.A."/>
            <person name="Kelly R.M."/>
        </authorList>
    </citation>
    <scope>NUCLEOTIDE SEQUENCE [LARGE SCALE GENOMIC DNA]</scope>
    <source>
        <strain evidence="8 9">LEI 10</strain>
    </source>
</reference>
<dbReference type="Proteomes" id="UP000474054">
    <property type="component" value="Unassembled WGS sequence"/>
</dbReference>
<dbReference type="EMBL" id="WHYS01000001">
    <property type="protein sequence ID" value="MQL54888.1"/>
    <property type="molecule type" value="Genomic_DNA"/>
</dbReference>
<sequence>MGVYQGNDLRKITGGLKGRHRDKRKFEMGELPTETKLHTEDIREKVRVMGGNFKIKLKYAAFANVYNPSDHTYKKVKILEVEEVPSNREYARRGIIVKGARIRTEIGEAIVTSRPGQDGVINAVLVQK</sequence>
<comment type="similarity">
    <text evidence="1 6">Belongs to the eukaryotic ribosomal protein eS8 family.</text>
</comment>
<keyword evidence="3 6" id="KW-0689">Ribosomal protein</keyword>
<dbReference type="GO" id="GO:0005840">
    <property type="term" value="C:ribosome"/>
    <property type="evidence" value="ECO:0007669"/>
    <property type="project" value="UniProtKB-KW"/>
</dbReference>
<dbReference type="HAMAP" id="MF_00029">
    <property type="entry name" value="Ribosomal_eS8"/>
    <property type="match status" value="1"/>
</dbReference>
<name>A0A650CXT4_ACIAM</name>
<dbReference type="GO" id="GO:0006412">
    <property type="term" value="P:translation"/>
    <property type="evidence" value="ECO:0007669"/>
    <property type="project" value="UniProtKB-UniRule"/>
</dbReference>